<evidence type="ECO:0000313" key="2">
    <source>
        <dbReference type="Proteomes" id="UP000682204"/>
    </source>
</evidence>
<organism evidence="1 2">
    <name type="scientific">Aminirod propionatiphilus</name>
    <dbReference type="NCBI Taxonomy" id="3415223"/>
    <lineage>
        <taxon>Bacteria</taxon>
        <taxon>Thermotogati</taxon>
        <taxon>Synergistota</taxon>
        <taxon>Synergistia</taxon>
        <taxon>Synergistales</taxon>
        <taxon>Aminiphilaceae</taxon>
        <taxon>Aminirod</taxon>
    </lineage>
</organism>
<accession>A0ACD1DUV9</accession>
<dbReference type="EMBL" id="CP074691">
    <property type="protein sequence ID" value="QVL35734.1"/>
    <property type="molecule type" value="Genomic_DNA"/>
</dbReference>
<reference evidence="1" key="1">
    <citation type="submission" date="2021-05" db="EMBL/GenBank/DDBJ databases">
        <title>An isolated secondary fermenter in methanogenic hydrocarbon-degrading communities.</title>
        <authorList>
            <person name="Liu Y.-F."/>
            <person name="Liu Z.-l."/>
        </authorList>
    </citation>
    <scope>NUCLEOTIDE SEQUENCE</scope>
    <source>
        <strain evidence="1">L-13</strain>
    </source>
</reference>
<keyword evidence="2" id="KW-1185">Reference proteome</keyword>
<evidence type="ECO:0000313" key="1">
    <source>
        <dbReference type="EMBL" id="QVL35734.1"/>
    </source>
</evidence>
<name>A0ACD1DUV9_9BACT</name>
<proteinExistence type="predicted"/>
<dbReference type="Proteomes" id="UP000682204">
    <property type="component" value="Chromosome"/>
</dbReference>
<protein>
    <submittedName>
        <fullName evidence="1">Uncharacterized protein</fullName>
    </submittedName>
</protein>
<sequence>MSLKKNHKWLSMIFFILIFIIRHIASYNAMKHREGLWVVDVVVYFALIVSLPLGFSLLFEKNRKINYYLMLFVFFFLAYTTSYVLLSPDYSDTLGRTARDYNLSIFFHYLIYFSAGYYFSPEIIPQKYVYAFFCLLTINALINFDVQTYRISFEGFSSEKIGVYQFLGDSYALCSLLAISIGKRRILSSYLLLVIVLAVLFFLNSRTSLYSFFGVSVFFILGIAKKKFLYFLYSVSTVAILGIYINFKDLLEKNIRMFAFLDLSKDSSMTARSELIARGLQGIKENWYLGDYAGQLVYGHFGSYIHNYLSIWRQFGLIPFLIIILFLLIFIIYVLKTRRIFKKTSSPGALYLVLGGLFCFIEIIFARSYNSPYIWFFWGMLISGRYSIPFLSSDIMESHNND</sequence>
<gene>
    <name evidence="1" type="ORF">KIH16_11290</name>
</gene>